<dbReference type="GO" id="GO:0006383">
    <property type="term" value="P:transcription by RNA polymerase III"/>
    <property type="evidence" value="ECO:0007669"/>
    <property type="project" value="TreeGrafter"/>
</dbReference>
<dbReference type="Proteomes" id="UP000472272">
    <property type="component" value="Chromosome 12"/>
</dbReference>
<dbReference type="PANTHER" id="PTHR13946">
    <property type="entry name" value="DNA-DIRECTED RNA POLYMERASE I,II,III"/>
    <property type="match status" value="1"/>
</dbReference>
<protein>
    <recommendedName>
        <fullName evidence="4">DNA-directed RNA polymerase RBP11-like dimerisation domain-containing protein</fullName>
    </recommendedName>
</protein>
<evidence type="ECO:0000256" key="1">
    <source>
        <dbReference type="ARBA" id="ARBA00022478"/>
    </source>
</evidence>
<evidence type="ECO:0000313" key="6">
    <source>
        <dbReference type="Proteomes" id="UP000472272"/>
    </source>
</evidence>
<evidence type="ECO:0000256" key="2">
    <source>
        <dbReference type="ARBA" id="ARBA00023163"/>
    </source>
</evidence>
<reference evidence="5 6" key="1">
    <citation type="journal article" date="2019" name="Proc. Natl. Acad. Sci. U.S.A.">
        <title>Regulatory changes in pterin and carotenoid genes underlie balanced color polymorphisms in the wall lizard.</title>
        <authorList>
            <person name="Andrade P."/>
            <person name="Pinho C."/>
            <person name="Perez I de Lanuza G."/>
            <person name="Afonso S."/>
            <person name="Brejcha J."/>
            <person name="Rubin C.J."/>
            <person name="Wallerman O."/>
            <person name="Pereira P."/>
            <person name="Sabatino S.J."/>
            <person name="Bellati A."/>
            <person name="Pellitteri-Rosa D."/>
            <person name="Bosakova Z."/>
            <person name="Bunikis I."/>
            <person name="Carretero M.A."/>
            <person name="Feiner N."/>
            <person name="Marsik P."/>
            <person name="Pauperio F."/>
            <person name="Salvi D."/>
            <person name="Soler L."/>
            <person name="While G.M."/>
            <person name="Uller T."/>
            <person name="Font E."/>
            <person name="Andersson L."/>
            <person name="Carneiro M."/>
        </authorList>
    </citation>
    <scope>NUCLEOTIDE SEQUENCE</scope>
</reference>
<evidence type="ECO:0000313" key="5">
    <source>
        <dbReference type="Ensembl" id="ENSPMRP00000018118.1"/>
    </source>
</evidence>
<dbReference type="PANTHER" id="PTHR13946:SF28">
    <property type="entry name" value="DNA-DIRECTED RNA POLYMERASES I AND III SUBUNIT RPAC2"/>
    <property type="match status" value="1"/>
</dbReference>
<evidence type="ECO:0000256" key="3">
    <source>
        <dbReference type="ARBA" id="ARBA00025751"/>
    </source>
</evidence>
<name>A0A670J0V3_PODMU</name>
<dbReference type="AlphaFoldDB" id="A0A670J0V3"/>
<reference evidence="5" key="2">
    <citation type="submission" date="2025-08" db="UniProtKB">
        <authorList>
            <consortium name="Ensembl"/>
        </authorList>
    </citation>
    <scope>IDENTIFICATION</scope>
</reference>
<dbReference type="Pfam" id="PF13656">
    <property type="entry name" value="RNA_pol_L_2"/>
    <property type="match status" value="1"/>
</dbReference>
<keyword evidence="6" id="KW-1185">Reference proteome</keyword>
<dbReference type="SUPFAM" id="SSF55257">
    <property type="entry name" value="RBP11-like subunits of RNA polymerase"/>
    <property type="match status" value="1"/>
</dbReference>
<proteinExistence type="inferred from homology"/>
<dbReference type="GeneTree" id="ENSGT01020000232966"/>
<dbReference type="InterPro" id="IPR009025">
    <property type="entry name" value="RBP11-like_dimer"/>
</dbReference>
<reference evidence="5" key="3">
    <citation type="submission" date="2025-09" db="UniProtKB">
        <authorList>
            <consortium name="Ensembl"/>
        </authorList>
    </citation>
    <scope>IDENTIFICATION</scope>
</reference>
<feature type="domain" description="DNA-directed RNA polymerase RBP11-like dimerisation" evidence="4">
    <location>
        <begin position="38"/>
        <end position="78"/>
    </location>
</feature>
<dbReference type="OMA" id="YTETHPS"/>
<dbReference type="GO" id="GO:0006362">
    <property type="term" value="P:transcription elongation by RNA polymerase I"/>
    <property type="evidence" value="ECO:0007669"/>
    <property type="project" value="TreeGrafter"/>
</dbReference>
<organism evidence="5 6">
    <name type="scientific">Podarcis muralis</name>
    <name type="common">Wall lizard</name>
    <name type="synonym">Lacerta muralis</name>
    <dbReference type="NCBI Taxonomy" id="64176"/>
    <lineage>
        <taxon>Eukaryota</taxon>
        <taxon>Metazoa</taxon>
        <taxon>Chordata</taxon>
        <taxon>Craniata</taxon>
        <taxon>Vertebrata</taxon>
        <taxon>Euteleostomi</taxon>
        <taxon>Lepidosauria</taxon>
        <taxon>Squamata</taxon>
        <taxon>Bifurcata</taxon>
        <taxon>Unidentata</taxon>
        <taxon>Episquamata</taxon>
        <taxon>Laterata</taxon>
        <taxon>Lacertibaenia</taxon>
        <taxon>Lacertidae</taxon>
        <taxon>Podarcis</taxon>
    </lineage>
</organism>
<evidence type="ECO:0000259" key="4">
    <source>
        <dbReference type="Pfam" id="PF13656"/>
    </source>
</evidence>
<accession>A0A670J0V3</accession>
<dbReference type="Gene3D" id="3.30.1360.10">
    <property type="entry name" value="RNA polymerase, RBP11-like subunit"/>
    <property type="match status" value="1"/>
</dbReference>
<dbReference type="GO" id="GO:0046983">
    <property type="term" value="F:protein dimerization activity"/>
    <property type="evidence" value="ECO:0007669"/>
    <property type="project" value="InterPro"/>
</dbReference>
<dbReference type="GO" id="GO:0003899">
    <property type="term" value="F:DNA-directed RNA polymerase activity"/>
    <property type="evidence" value="ECO:0007669"/>
    <property type="project" value="TreeGrafter"/>
</dbReference>
<keyword evidence="2" id="KW-0804">Transcription</keyword>
<keyword evidence="1" id="KW-0240">DNA-directed RNA polymerase</keyword>
<dbReference type="InterPro" id="IPR036603">
    <property type="entry name" value="RBP11-like"/>
</dbReference>
<dbReference type="GO" id="GO:0005736">
    <property type="term" value="C:RNA polymerase I complex"/>
    <property type="evidence" value="ECO:0007669"/>
    <property type="project" value="TreeGrafter"/>
</dbReference>
<comment type="similarity">
    <text evidence="3">Belongs to the archaeal Rpo11/eukaryotic RPB11/RPC19 RNA polymerase subunit family.</text>
</comment>
<dbReference type="GO" id="GO:0005666">
    <property type="term" value="C:RNA polymerase III complex"/>
    <property type="evidence" value="ECO:0007669"/>
    <property type="project" value="TreeGrafter"/>
</dbReference>
<dbReference type="Ensembl" id="ENSPMRT00000019278.1">
    <property type="protein sequence ID" value="ENSPMRP00000018118.1"/>
    <property type="gene ID" value="ENSPMRG00000011942.1"/>
</dbReference>
<sequence length="99" mass="11095">MAMGEKMLQMGQADGTDKLHLCSTMRTTPLATPFDTCITHPSERKINLRIQTKGGLLAVDMFQKGLEHIMGVCQHILSKFEASMEEYNAQEDVAMEEAY</sequence>